<feature type="signal peptide" evidence="2">
    <location>
        <begin position="1"/>
        <end position="24"/>
    </location>
</feature>
<dbReference type="GO" id="GO:0043448">
    <property type="term" value="P:alkane catabolic process"/>
    <property type="evidence" value="ECO:0007669"/>
    <property type="project" value="TreeGrafter"/>
</dbReference>
<feature type="region of interest" description="Disordered" evidence="1">
    <location>
        <begin position="193"/>
        <end position="231"/>
    </location>
</feature>
<reference evidence="3 4" key="1">
    <citation type="submission" date="2020-08" db="EMBL/GenBank/DDBJ databases">
        <title>Sequencing the genomes of 1000 actinobacteria strains.</title>
        <authorList>
            <person name="Klenk H.-P."/>
        </authorList>
    </citation>
    <scope>NUCLEOTIDE SEQUENCE [LARGE SCALE GENOMIC DNA]</scope>
    <source>
        <strain evidence="3 4">DSM 44230</strain>
    </source>
</reference>
<proteinExistence type="predicted"/>
<dbReference type="Proteomes" id="UP000533598">
    <property type="component" value="Unassembled WGS sequence"/>
</dbReference>
<dbReference type="PANTHER" id="PTHR39335:SF1">
    <property type="entry name" value="BLL4220 PROTEIN"/>
    <property type="match status" value="1"/>
</dbReference>
<evidence type="ECO:0000313" key="4">
    <source>
        <dbReference type="Proteomes" id="UP000533598"/>
    </source>
</evidence>
<protein>
    <submittedName>
        <fullName evidence="3">Putative lipoprotein with Yx(FWY)xxD motif</fullName>
    </submittedName>
</protein>
<dbReference type="PANTHER" id="PTHR39335">
    <property type="entry name" value="BLL4220 PROTEIN"/>
    <property type="match status" value="1"/>
</dbReference>
<comment type="caution">
    <text evidence="3">The sequence shown here is derived from an EMBL/GenBank/DDBJ whole genome shotgun (WGS) entry which is preliminary data.</text>
</comment>
<feature type="chain" id="PRO_5038843078" evidence="2">
    <location>
        <begin position="25"/>
        <end position="294"/>
    </location>
</feature>
<dbReference type="Gene3D" id="2.60.20.10">
    <property type="entry name" value="Crystallins"/>
    <property type="match status" value="1"/>
</dbReference>
<organism evidence="3 4">
    <name type="scientific">Crossiella cryophila</name>
    <dbReference type="NCBI Taxonomy" id="43355"/>
    <lineage>
        <taxon>Bacteria</taxon>
        <taxon>Bacillati</taxon>
        <taxon>Actinomycetota</taxon>
        <taxon>Actinomycetes</taxon>
        <taxon>Pseudonocardiales</taxon>
        <taxon>Pseudonocardiaceae</taxon>
        <taxon>Crossiella</taxon>
    </lineage>
</organism>
<sequence>MSRTRFAMLAAVLTAGAITLSACSGGGVENVANTVAAPETSQDGIQLLSGTAQGNKAERNTGDWVKRRDNGESVDSAAAQRWVQLSAGKAGALDPVVLDGGGFTLYRFDKDTANPSKTTCVDECAKIWPPVLLAKGGRVFVDGVQRSAVGTVTRPDGTRQLTIKGWPLYRFNKDLKPGDAKGQGVGGTWFGITPDGKKAGQPTASPTTPAGGRGSAVLHDDANFSDNGASQGLAGPGCQNVARDNVTSSLQISGGPVKIWTEKNCKGKSLAVDADIADLAKVGFDNDISSIFFG</sequence>
<dbReference type="AlphaFoldDB" id="A0A7W7FQ86"/>
<dbReference type="EMBL" id="JACHMH010000001">
    <property type="protein sequence ID" value="MBB4674661.1"/>
    <property type="molecule type" value="Genomic_DNA"/>
</dbReference>
<keyword evidence="4" id="KW-1185">Reference proteome</keyword>
<evidence type="ECO:0000256" key="1">
    <source>
        <dbReference type="SAM" id="MobiDB-lite"/>
    </source>
</evidence>
<gene>
    <name evidence="3" type="ORF">HNR67_000779</name>
</gene>
<dbReference type="RefSeq" id="WP_185000757.1">
    <property type="nucleotide sequence ID" value="NZ_BAAAUI010000003.1"/>
</dbReference>
<keyword evidence="3" id="KW-0449">Lipoprotein</keyword>
<accession>A0A7W7FQ86</accession>
<name>A0A7W7FQ86_9PSEU</name>
<evidence type="ECO:0000313" key="3">
    <source>
        <dbReference type="EMBL" id="MBB4674661.1"/>
    </source>
</evidence>
<keyword evidence="2" id="KW-0732">Signal</keyword>
<dbReference type="PROSITE" id="PS51257">
    <property type="entry name" value="PROKAR_LIPOPROTEIN"/>
    <property type="match status" value="1"/>
</dbReference>
<dbReference type="Pfam" id="PF03640">
    <property type="entry name" value="Lipoprotein_15"/>
    <property type="match status" value="2"/>
</dbReference>
<dbReference type="InterPro" id="IPR005297">
    <property type="entry name" value="Lipoprotein_repeat"/>
</dbReference>
<evidence type="ECO:0000256" key="2">
    <source>
        <dbReference type="SAM" id="SignalP"/>
    </source>
</evidence>